<dbReference type="Pfam" id="PF00534">
    <property type="entry name" value="Glycos_transf_1"/>
    <property type="match status" value="1"/>
</dbReference>
<keyword evidence="6" id="KW-1185">Reference proteome</keyword>
<dbReference type="EMBL" id="PZZP01000002">
    <property type="protein sequence ID" value="PTM56719.1"/>
    <property type="molecule type" value="Genomic_DNA"/>
</dbReference>
<dbReference type="AlphaFoldDB" id="A0A2T4Z4A9"/>
<organism evidence="5 6">
    <name type="scientific">Desmospora activa DSM 45169</name>
    <dbReference type="NCBI Taxonomy" id="1121389"/>
    <lineage>
        <taxon>Bacteria</taxon>
        <taxon>Bacillati</taxon>
        <taxon>Bacillota</taxon>
        <taxon>Bacilli</taxon>
        <taxon>Bacillales</taxon>
        <taxon>Thermoactinomycetaceae</taxon>
        <taxon>Desmospora</taxon>
    </lineage>
</organism>
<dbReference type="InterPro" id="IPR001296">
    <property type="entry name" value="Glyco_trans_1"/>
</dbReference>
<evidence type="ECO:0000259" key="4">
    <source>
        <dbReference type="Pfam" id="PF13579"/>
    </source>
</evidence>
<sequence>MNGKVVILSSVHHWNDSRIFHKQAVSLARAGWSVELHALAEFEERQVEGIQVKGLPVPTRKWERLKGGRELFRRALASGGDIFHIHDPELLPWAVWIRRRTGKPVIYDAHEDLPRQIMTKPWIPHLLRPPLSRLAHVAEKGMARRLSAVVTVTEPIADSFAPIKRVRLVKNYPLPIPIRERREHVGPPRILYVGGISYLRGYREMIAMMDHIPSELCAELHLIGPLQHIRLEDREEAQLQAKNIFLHGRIPFEQVQQWLLSGSVGLVCLHPVENYRESLPIKLFEYMATGLPVVATDFPLWREILQKSGAGVTVNPLDPVAMAREVTALLQDPDRCRRMGEQGQKAHRNVYNWGAEEKTLLRLYQELTQTRE</sequence>
<protein>
    <submittedName>
        <fullName evidence="5">Glycosyltransferase involved in cell wall biosynthesis</fullName>
    </submittedName>
</protein>
<dbReference type="RefSeq" id="WP_107728026.1">
    <property type="nucleotide sequence ID" value="NZ_PZZP01000002.1"/>
</dbReference>
<proteinExistence type="predicted"/>
<dbReference type="Proteomes" id="UP000241639">
    <property type="component" value="Unassembled WGS sequence"/>
</dbReference>
<dbReference type="CDD" id="cd03794">
    <property type="entry name" value="GT4_WbuB-like"/>
    <property type="match status" value="1"/>
</dbReference>
<dbReference type="PANTHER" id="PTHR12526">
    <property type="entry name" value="GLYCOSYLTRANSFERASE"/>
    <property type="match status" value="1"/>
</dbReference>
<reference evidence="5 6" key="1">
    <citation type="submission" date="2018-04" db="EMBL/GenBank/DDBJ databases">
        <title>Genomic Encyclopedia of Archaeal and Bacterial Type Strains, Phase II (KMG-II): from individual species to whole genera.</title>
        <authorList>
            <person name="Goeker M."/>
        </authorList>
    </citation>
    <scope>NUCLEOTIDE SEQUENCE [LARGE SCALE GENOMIC DNA]</scope>
    <source>
        <strain evidence="5 6">DSM 45169</strain>
    </source>
</reference>
<accession>A0A2T4Z4A9</accession>
<gene>
    <name evidence="5" type="ORF">C8J48_3044</name>
</gene>
<feature type="domain" description="Glycosyl transferase family 1" evidence="3">
    <location>
        <begin position="184"/>
        <end position="345"/>
    </location>
</feature>
<feature type="domain" description="Glycosyltransferase subfamily 4-like N-terminal" evidence="4">
    <location>
        <begin position="20"/>
        <end position="161"/>
    </location>
</feature>
<name>A0A2T4Z4A9_9BACL</name>
<evidence type="ECO:0000313" key="6">
    <source>
        <dbReference type="Proteomes" id="UP000241639"/>
    </source>
</evidence>
<comment type="caution">
    <text evidence="5">The sequence shown here is derived from an EMBL/GenBank/DDBJ whole genome shotgun (WGS) entry which is preliminary data.</text>
</comment>
<dbReference type="Gene3D" id="3.40.50.2000">
    <property type="entry name" value="Glycogen Phosphorylase B"/>
    <property type="match status" value="2"/>
</dbReference>
<dbReference type="Pfam" id="PF13579">
    <property type="entry name" value="Glyco_trans_4_4"/>
    <property type="match status" value="1"/>
</dbReference>
<evidence type="ECO:0000256" key="1">
    <source>
        <dbReference type="ARBA" id="ARBA00022676"/>
    </source>
</evidence>
<evidence type="ECO:0000259" key="3">
    <source>
        <dbReference type="Pfam" id="PF00534"/>
    </source>
</evidence>
<dbReference type="GO" id="GO:0016757">
    <property type="term" value="F:glycosyltransferase activity"/>
    <property type="evidence" value="ECO:0007669"/>
    <property type="project" value="UniProtKB-KW"/>
</dbReference>
<keyword evidence="2 5" id="KW-0808">Transferase</keyword>
<dbReference type="OrthoDB" id="9813214at2"/>
<dbReference type="InterPro" id="IPR028098">
    <property type="entry name" value="Glyco_trans_4-like_N"/>
</dbReference>
<dbReference type="PANTHER" id="PTHR12526:SF629">
    <property type="entry name" value="TEICHURONIC ACID BIOSYNTHESIS GLYCOSYLTRANSFERASE TUAH-RELATED"/>
    <property type="match status" value="1"/>
</dbReference>
<keyword evidence="1" id="KW-0328">Glycosyltransferase</keyword>
<evidence type="ECO:0000256" key="2">
    <source>
        <dbReference type="ARBA" id="ARBA00022679"/>
    </source>
</evidence>
<evidence type="ECO:0000313" key="5">
    <source>
        <dbReference type="EMBL" id="PTM56719.1"/>
    </source>
</evidence>
<dbReference type="SUPFAM" id="SSF53756">
    <property type="entry name" value="UDP-Glycosyltransferase/glycogen phosphorylase"/>
    <property type="match status" value="1"/>
</dbReference>